<dbReference type="InterPro" id="IPR016032">
    <property type="entry name" value="Sig_transdc_resp-reg_C-effctor"/>
</dbReference>
<dbReference type="InterPro" id="IPR027417">
    <property type="entry name" value="P-loop_NTPase"/>
</dbReference>
<dbReference type="PRINTS" id="PR00038">
    <property type="entry name" value="HTHLUXR"/>
</dbReference>
<feature type="domain" description="HTH luxR-type" evidence="4">
    <location>
        <begin position="837"/>
        <end position="902"/>
    </location>
</feature>
<protein>
    <submittedName>
        <fullName evidence="5">LuxR family transcriptional regulator, maltose regulon positive regulatory protein</fullName>
    </submittedName>
</protein>
<evidence type="ECO:0000256" key="1">
    <source>
        <dbReference type="ARBA" id="ARBA00023015"/>
    </source>
</evidence>
<reference evidence="6" key="1">
    <citation type="submission" date="2016-10" db="EMBL/GenBank/DDBJ databases">
        <authorList>
            <person name="Varghese N."/>
            <person name="Submissions S."/>
        </authorList>
    </citation>
    <scope>NUCLEOTIDE SEQUENCE [LARGE SCALE GENOMIC DNA]</scope>
    <source>
        <strain evidence="6">BS3660</strain>
    </source>
</reference>
<dbReference type="EMBL" id="FNTC01000002">
    <property type="protein sequence ID" value="SEC21347.1"/>
    <property type="molecule type" value="Genomic_DNA"/>
</dbReference>
<dbReference type="InterPro" id="IPR011990">
    <property type="entry name" value="TPR-like_helical_dom_sf"/>
</dbReference>
<gene>
    <name evidence="5" type="ORF">SAMN04490187_3572</name>
</gene>
<evidence type="ECO:0000313" key="6">
    <source>
        <dbReference type="Proteomes" id="UP000198542"/>
    </source>
</evidence>
<keyword evidence="3" id="KW-0804">Transcription</keyword>
<dbReference type="PANTHER" id="PTHR44688:SF16">
    <property type="entry name" value="DNA-BINDING TRANSCRIPTIONAL ACTIVATOR DEVR_DOSR"/>
    <property type="match status" value="1"/>
</dbReference>
<keyword evidence="1" id="KW-0805">Transcription regulation</keyword>
<dbReference type="Pfam" id="PF25873">
    <property type="entry name" value="WHD_MalT"/>
    <property type="match status" value="1"/>
</dbReference>
<dbReference type="Pfam" id="PF00196">
    <property type="entry name" value="GerE"/>
    <property type="match status" value="1"/>
</dbReference>
<dbReference type="InterPro" id="IPR059106">
    <property type="entry name" value="WHD_MalT"/>
</dbReference>
<evidence type="ECO:0000256" key="2">
    <source>
        <dbReference type="ARBA" id="ARBA00023125"/>
    </source>
</evidence>
<proteinExistence type="predicted"/>
<evidence type="ECO:0000259" key="4">
    <source>
        <dbReference type="PROSITE" id="PS50043"/>
    </source>
</evidence>
<accession>A0A1H4QP97</accession>
<dbReference type="Proteomes" id="UP000198542">
    <property type="component" value="Unassembled WGS sequence"/>
</dbReference>
<dbReference type="Gene3D" id="3.40.50.300">
    <property type="entry name" value="P-loop containing nucleotide triphosphate hydrolases"/>
    <property type="match status" value="1"/>
</dbReference>
<dbReference type="AlphaFoldDB" id="A0A1H4QP97"/>
<dbReference type="RefSeq" id="WP_159439180.1">
    <property type="nucleotide sequence ID" value="NZ_FNTC01000002.1"/>
</dbReference>
<keyword evidence="6" id="KW-1185">Reference proteome</keyword>
<dbReference type="SUPFAM" id="SSF46894">
    <property type="entry name" value="C-terminal effector domain of the bipartite response regulators"/>
    <property type="match status" value="1"/>
</dbReference>
<dbReference type="PANTHER" id="PTHR44688">
    <property type="entry name" value="DNA-BINDING TRANSCRIPTIONAL ACTIVATOR DEVR_DOSR"/>
    <property type="match status" value="1"/>
</dbReference>
<dbReference type="InterPro" id="IPR000792">
    <property type="entry name" value="Tscrpt_reg_LuxR_C"/>
</dbReference>
<dbReference type="SMART" id="SM00421">
    <property type="entry name" value="HTH_LUXR"/>
    <property type="match status" value="1"/>
</dbReference>
<name>A0A1H4QP97_PSEJE</name>
<keyword evidence="2" id="KW-0238">DNA-binding</keyword>
<dbReference type="CDD" id="cd06170">
    <property type="entry name" value="LuxR_C_like"/>
    <property type="match status" value="1"/>
</dbReference>
<evidence type="ECO:0000313" key="5">
    <source>
        <dbReference type="EMBL" id="SEC21347.1"/>
    </source>
</evidence>
<dbReference type="PROSITE" id="PS50043">
    <property type="entry name" value="HTH_LUXR_2"/>
    <property type="match status" value="1"/>
</dbReference>
<sequence length="905" mass="100681">MSQVAGPHSNAPHKEPRTRLFMAKLQPPHAPGHVVSRAHLFEPLLKALPAGLMLVTAPAGFGKTTLLGQIHDWMQSKGVTTGWLSLERADDEFGRFVAYLRAAMTPVLSGAGHDPLEIPDSPLADAMELTEQIAACDKPFTLFLDDLHEVHNADILGLLSRLLSVLGPEQRLVVGTRELPMLDIHRLRAYGKAVELDARKLRFSLEETRTFLQQARLDALPEGDMQYLHERTEGWAAAVQLAVLALVGSQESPRALLDASLSVEQNADYLAHEVFIRQPPEVQDFLLRTSILETFCIELCDAIRGEHDSWEMIRRVENSNLFVSPLDSRKQWYRFHQMFTGFLRQQLSRRKDIEQAPLHVNAASWLRSEGHWARAVEHALLGQDNELAAAIMNECAEEFLVAGRNTTLAQWSRLIHVDLIVRNPALHAAVTLSLISLHRHEEARVLIQRFLEQSPILDDARGARVLALQAFQVVWSDRLDEIDQCLAQARACEAQLEPVFWKWTLRNCEAYLLLLNNRLPEARRLAVTAKAALQKIGGLASIVYSDTLVAFCDLLQGEVRSTIVYLERALESWEPPGERFCTSNTTIAALLAEANYLVRAFTPSRELLDIFMPLIKEGAFPEVLISSMRVRTRIAQMDGEPERAIELLNELESLGEQRNLPRVVASAWLERARQALLAGNSTAARRHLEMADQAGCWGKAEFLNTFANDVETPQIGKLRCRIAEGDGSAAGELQRLLDQALQDSRLIRALTLRILLAQALWVGQRETQAVAQMQQALADAVGERLVQPFVDEPWALAAPLNAALATPGNLPARFLDELRGACKLDADGQSPSSAGESAASRGILSCREVEVLEMIAAGMSNKEIARKLFRSEATVATHLRNIYSKLEANGRIQAILTARQRGLLD</sequence>
<dbReference type="PROSITE" id="PS00622">
    <property type="entry name" value="HTH_LUXR_1"/>
    <property type="match status" value="1"/>
</dbReference>
<evidence type="ECO:0000256" key="3">
    <source>
        <dbReference type="ARBA" id="ARBA00023163"/>
    </source>
</evidence>
<organism evidence="5 6">
    <name type="scientific">Pseudomonas jessenii</name>
    <dbReference type="NCBI Taxonomy" id="77298"/>
    <lineage>
        <taxon>Bacteria</taxon>
        <taxon>Pseudomonadati</taxon>
        <taxon>Pseudomonadota</taxon>
        <taxon>Gammaproteobacteria</taxon>
        <taxon>Pseudomonadales</taxon>
        <taxon>Pseudomonadaceae</taxon>
        <taxon>Pseudomonas</taxon>
    </lineage>
</organism>
<dbReference type="SUPFAM" id="SSF52540">
    <property type="entry name" value="P-loop containing nucleoside triphosphate hydrolases"/>
    <property type="match status" value="1"/>
</dbReference>
<dbReference type="InterPro" id="IPR036388">
    <property type="entry name" value="WH-like_DNA-bd_sf"/>
</dbReference>
<dbReference type="GO" id="GO:0003677">
    <property type="term" value="F:DNA binding"/>
    <property type="evidence" value="ECO:0007669"/>
    <property type="project" value="UniProtKB-KW"/>
</dbReference>
<dbReference type="GO" id="GO:0006355">
    <property type="term" value="P:regulation of DNA-templated transcription"/>
    <property type="evidence" value="ECO:0007669"/>
    <property type="project" value="InterPro"/>
</dbReference>
<dbReference type="Gene3D" id="1.25.40.10">
    <property type="entry name" value="Tetratricopeptide repeat domain"/>
    <property type="match status" value="1"/>
</dbReference>
<dbReference type="Gene3D" id="1.10.10.10">
    <property type="entry name" value="Winged helix-like DNA-binding domain superfamily/Winged helix DNA-binding domain"/>
    <property type="match status" value="1"/>
</dbReference>